<keyword evidence="6 7" id="KW-0472">Membrane</keyword>
<feature type="transmembrane region" description="Helical" evidence="7">
    <location>
        <begin position="39"/>
        <end position="63"/>
    </location>
</feature>
<feature type="transmembrane region" description="Helical" evidence="7">
    <location>
        <begin position="136"/>
        <end position="157"/>
    </location>
</feature>
<feature type="transmembrane region" description="Helical" evidence="7">
    <location>
        <begin position="169"/>
        <end position="185"/>
    </location>
</feature>
<evidence type="ECO:0000259" key="8">
    <source>
        <dbReference type="Pfam" id="PF06454"/>
    </source>
</evidence>
<keyword evidence="4 7" id="KW-0812">Transmembrane</keyword>
<gene>
    <name evidence="9" type="ORF">CUMW_254800</name>
</gene>
<comment type="similarity">
    <text evidence="2">Belongs to the plant tobamovirus multiplication TOM1 protein family.</text>
</comment>
<dbReference type="GO" id="GO:0005774">
    <property type="term" value="C:vacuolar membrane"/>
    <property type="evidence" value="ECO:0007669"/>
    <property type="project" value="UniProtKB-SubCell"/>
</dbReference>
<dbReference type="PANTHER" id="PTHR31142:SF22">
    <property type="entry name" value="TOBAMOVIRUS MULTIPLICATION PROTEIN 1-LIKE"/>
    <property type="match status" value="1"/>
</dbReference>
<sequence length="277" mass="31697">MTKTKSILNRKIEIESVNANANANDWWNKINESDEWQSGIFYALCAAYVLVSLVALVLSISLYCTTCPHSTEITKLWVDDTKVRAILFGLYKRVFLLRPKQICQILLELANGLCQPMGPWAQHGPLHELEMVLLDLPSLLCFSTYTLLVLFSAEIYHQARSLSTNKLRPAYYIVNAIVYFIQVNVDCSISVQNFYFILCCIGILDIWWQVICHAQCFPIESRDRQKKLYEVGFVTGIFCTCFLIRCIAVAVSAFEKSADFDVLNNPILHLIYYMASF</sequence>
<comment type="subcellular location">
    <subcellularLocation>
        <location evidence="1">Vacuole membrane</location>
        <topology evidence="1">Multi-pass membrane protein</topology>
    </subcellularLocation>
</comment>
<dbReference type="STRING" id="55188.A0A2H5QRG0"/>
<dbReference type="Pfam" id="PF06454">
    <property type="entry name" value="THH1_TOM1-3_dom"/>
    <property type="match status" value="2"/>
</dbReference>
<dbReference type="Proteomes" id="UP000236630">
    <property type="component" value="Unassembled WGS sequence"/>
</dbReference>
<dbReference type="InterPro" id="IPR009457">
    <property type="entry name" value="THH1/TOM1/TOM3_dom"/>
</dbReference>
<evidence type="ECO:0000256" key="4">
    <source>
        <dbReference type="ARBA" id="ARBA00022692"/>
    </source>
</evidence>
<keyword evidence="10" id="KW-1185">Reference proteome</keyword>
<dbReference type="AlphaFoldDB" id="A0A2H5QRG0"/>
<accession>A0A2H5QRG0</accession>
<feature type="domain" description="THH1/TOM1/TOM3" evidence="8">
    <location>
        <begin position="129"/>
        <end position="274"/>
    </location>
</feature>
<evidence type="ECO:0000256" key="5">
    <source>
        <dbReference type="ARBA" id="ARBA00022989"/>
    </source>
</evidence>
<reference evidence="9 10" key="1">
    <citation type="journal article" date="2017" name="Front. Genet.">
        <title>Draft sequencing of the heterozygous diploid genome of Satsuma (Citrus unshiu Marc.) using a hybrid assembly approach.</title>
        <authorList>
            <person name="Shimizu T."/>
            <person name="Tanizawa Y."/>
            <person name="Mochizuki T."/>
            <person name="Nagasaki H."/>
            <person name="Yoshioka T."/>
            <person name="Toyoda A."/>
            <person name="Fujiyama A."/>
            <person name="Kaminuma E."/>
            <person name="Nakamura Y."/>
        </authorList>
    </citation>
    <scope>NUCLEOTIDE SEQUENCE [LARGE SCALE GENOMIC DNA]</scope>
    <source>
        <strain evidence="10">cv. Miyagawa wase</strain>
    </source>
</reference>
<keyword evidence="5 7" id="KW-1133">Transmembrane helix</keyword>
<evidence type="ECO:0000256" key="2">
    <source>
        <dbReference type="ARBA" id="ARBA00006779"/>
    </source>
</evidence>
<evidence type="ECO:0000313" key="10">
    <source>
        <dbReference type="Proteomes" id="UP000236630"/>
    </source>
</evidence>
<comment type="caution">
    <text evidence="9">The sequence shown here is derived from an EMBL/GenBank/DDBJ whole genome shotgun (WGS) entry which is preliminary data.</text>
</comment>
<name>A0A2H5QRG0_CITUN</name>
<proteinExistence type="inferred from homology"/>
<protein>
    <recommendedName>
        <fullName evidence="8">THH1/TOM1/TOM3 domain-containing protein</fullName>
    </recommendedName>
</protein>
<evidence type="ECO:0000256" key="7">
    <source>
        <dbReference type="SAM" id="Phobius"/>
    </source>
</evidence>
<keyword evidence="3" id="KW-0926">Vacuole</keyword>
<evidence type="ECO:0000256" key="6">
    <source>
        <dbReference type="ARBA" id="ARBA00023136"/>
    </source>
</evidence>
<evidence type="ECO:0000256" key="3">
    <source>
        <dbReference type="ARBA" id="ARBA00022554"/>
    </source>
</evidence>
<evidence type="ECO:0000313" key="9">
    <source>
        <dbReference type="EMBL" id="GAY67212.1"/>
    </source>
</evidence>
<dbReference type="PANTHER" id="PTHR31142">
    <property type="entry name" value="TOBAMOVIRUS MULTIPLICATION PROTEIN 1-LIKE ISOFORM X1"/>
    <property type="match status" value="1"/>
</dbReference>
<feature type="transmembrane region" description="Helical" evidence="7">
    <location>
        <begin position="231"/>
        <end position="254"/>
    </location>
</feature>
<organism evidence="9 10">
    <name type="scientific">Citrus unshiu</name>
    <name type="common">Satsuma mandarin</name>
    <name type="synonym">Citrus nobilis var. unshiu</name>
    <dbReference type="NCBI Taxonomy" id="55188"/>
    <lineage>
        <taxon>Eukaryota</taxon>
        <taxon>Viridiplantae</taxon>
        <taxon>Streptophyta</taxon>
        <taxon>Embryophyta</taxon>
        <taxon>Tracheophyta</taxon>
        <taxon>Spermatophyta</taxon>
        <taxon>Magnoliopsida</taxon>
        <taxon>eudicotyledons</taxon>
        <taxon>Gunneridae</taxon>
        <taxon>Pentapetalae</taxon>
        <taxon>rosids</taxon>
        <taxon>malvids</taxon>
        <taxon>Sapindales</taxon>
        <taxon>Rutaceae</taxon>
        <taxon>Aurantioideae</taxon>
        <taxon>Citrus</taxon>
    </lineage>
</organism>
<evidence type="ECO:0000256" key="1">
    <source>
        <dbReference type="ARBA" id="ARBA00004128"/>
    </source>
</evidence>
<dbReference type="EMBL" id="BDQV01000670">
    <property type="protein sequence ID" value="GAY67212.1"/>
    <property type="molecule type" value="Genomic_DNA"/>
</dbReference>
<dbReference type="InterPro" id="IPR040226">
    <property type="entry name" value="THH1/TOM1/TOM3"/>
</dbReference>
<feature type="domain" description="THH1/TOM1/TOM3" evidence="8">
    <location>
        <begin position="23"/>
        <end position="110"/>
    </location>
</feature>
<feature type="transmembrane region" description="Helical" evidence="7">
    <location>
        <begin position="191"/>
        <end position="210"/>
    </location>
</feature>